<dbReference type="Pfam" id="PF02518">
    <property type="entry name" value="HATPase_c"/>
    <property type="match status" value="1"/>
</dbReference>
<keyword evidence="5" id="KW-0597">Phosphoprotein</keyword>
<dbReference type="PROSITE" id="PS50110">
    <property type="entry name" value="RESPONSE_REGULATORY"/>
    <property type="match status" value="1"/>
</dbReference>
<evidence type="ECO:0000256" key="3">
    <source>
        <dbReference type="ARBA" id="ARBA00022679"/>
    </source>
</evidence>
<proteinExistence type="predicted"/>
<protein>
    <recommendedName>
        <fullName evidence="2">histidine kinase</fullName>
        <ecNumber evidence="2">2.7.13.3</ecNumber>
    </recommendedName>
</protein>
<dbReference type="PANTHER" id="PTHR43047">
    <property type="entry name" value="TWO-COMPONENT HISTIDINE PROTEIN KINASE"/>
    <property type="match status" value="1"/>
</dbReference>
<dbReference type="SMART" id="SM00448">
    <property type="entry name" value="REC"/>
    <property type="match status" value="1"/>
</dbReference>
<dbReference type="InterPro" id="IPR003594">
    <property type="entry name" value="HATPase_dom"/>
</dbReference>
<evidence type="ECO:0000313" key="9">
    <source>
        <dbReference type="Proteomes" id="UP000006512"/>
    </source>
</evidence>
<evidence type="ECO:0000313" key="8">
    <source>
        <dbReference type="EMBL" id="EGF92668.1"/>
    </source>
</evidence>
<evidence type="ECO:0000256" key="1">
    <source>
        <dbReference type="ARBA" id="ARBA00000085"/>
    </source>
</evidence>
<keyword evidence="3" id="KW-0808">Transferase</keyword>
<dbReference type="GO" id="GO:0000155">
    <property type="term" value="F:phosphorelay sensor kinase activity"/>
    <property type="evidence" value="ECO:0007669"/>
    <property type="project" value="TreeGrafter"/>
</dbReference>
<dbReference type="Pfam" id="PF00072">
    <property type="entry name" value="Response_reg"/>
    <property type="match status" value="1"/>
</dbReference>
<dbReference type="EC" id="2.7.13.3" evidence="2"/>
<evidence type="ECO:0000256" key="5">
    <source>
        <dbReference type="PROSITE-ProRule" id="PRU00169"/>
    </source>
</evidence>
<dbReference type="PRINTS" id="PR00344">
    <property type="entry name" value="BCTRLSENSOR"/>
</dbReference>
<reference evidence="9" key="1">
    <citation type="submission" date="2011-03" db="EMBL/GenBank/DDBJ databases">
        <title>Draft genome sequence of Brevundimonas diminuta.</title>
        <authorList>
            <person name="Brown P.J.B."/>
            <person name="Buechlein A."/>
            <person name="Hemmerich C."/>
            <person name="Brun Y.V."/>
        </authorList>
    </citation>
    <scope>NUCLEOTIDE SEQUENCE [LARGE SCALE GENOMIC DNA]</scope>
    <source>
        <strain evidence="9">C19</strain>
    </source>
</reference>
<dbReference type="Gene3D" id="3.40.50.2300">
    <property type="match status" value="1"/>
</dbReference>
<dbReference type="InterPro" id="IPR001789">
    <property type="entry name" value="Sig_transdc_resp-reg_receiver"/>
</dbReference>
<dbReference type="Proteomes" id="UP000006512">
    <property type="component" value="Unassembled WGS sequence"/>
</dbReference>
<evidence type="ECO:0000259" key="7">
    <source>
        <dbReference type="PROSITE" id="PS50110"/>
    </source>
</evidence>
<dbReference type="InterPro" id="IPR011006">
    <property type="entry name" value="CheY-like_superfamily"/>
</dbReference>
<dbReference type="Gene3D" id="3.30.565.10">
    <property type="entry name" value="Histidine kinase-like ATPase, C-terminal domain"/>
    <property type="match status" value="1"/>
</dbReference>
<sequence length="203" mass="22104">MLPKVFELFTQVDQHLDRSQGGLGIGLALVQKLVEMHGGTTVANSDGVGLGSTFTVRLPLASEPGEARSEADSARDDARRLDVLIVDDNTDSADTTRWMLELIGHRPRVENNGPAALEAVQRLRPDVVLLDIGMPGMDGYEVCRLLREMPGGTDMVIIAQTGWGQESDRRQAFDAGFDHHVTKPVSLDLLSRVLNEAGEPHDI</sequence>
<evidence type="ECO:0000256" key="2">
    <source>
        <dbReference type="ARBA" id="ARBA00012438"/>
    </source>
</evidence>
<gene>
    <name evidence="8" type="ORF">ABI_11050</name>
</gene>
<feature type="domain" description="Response regulatory" evidence="7">
    <location>
        <begin position="82"/>
        <end position="198"/>
    </location>
</feature>
<dbReference type="HOGENOM" id="CLU_1346639_0_0_5"/>
<name>F4QHD1_9CAUL</name>
<dbReference type="PANTHER" id="PTHR43047:SF72">
    <property type="entry name" value="OSMOSENSING HISTIDINE PROTEIN KINASE SLN1"/>
    <property type="match status" value="1"/>
</dbReference>
<evidence type="ECO:0000256" key="4">
    <source>
        <dbReference type="ARBA" id="ARBA00022777"/>
    </source>
</evidence>
<dbReference type="SUPFAM" id="SSF55874">
    <property type="entry name" value="ATPase domain of HSP90 chaperone/DNA topoisomerase II/histidine kinase"/>
    <property type="match status" value="1"/>
</dbReference>
<dbReference type="InterPro" id="IPR036890">
    <property type="entry name" value="HATPase_C_sf"/>
</dbReference>
<dbReference type="STRING" id="715226.ABI_11050"/>
<keyword evidence="9" id="KW-1185">Reference proteome</keyword>
<dbReference type="InterPro" id="IPR004358">
    <property type="entry name" value="Sig_transdc_His_kin-like_C"/>
</dbReference>
<dbReference type="GO" id="GO:0005886">
    <property type="term" value="C:plasma membrane"/>
    <property type="evidence" value="ECO:0007669"/>
    <property type="project" value="TreeGrafter"/>
</dbReference>
<comment type="catalytic activity">
    <reaction evidence="1">
        <text>ATP + protein L-histidine = ADP + protein N-phospho-L-histidine.</text>
        <dbReference type="EC" id="2.7.13.3"/>
    </reaction>
</comment>
<dbReference type="InterPro" id="IPR005467">
    <property type="entry name" value="His_kinase_dom"/>
</dbReference>
<dbReference type="SUPFAM" id="SSF52172">
    <property type="entry name" value="CheY-like"/>
    <property type="match status" value="1"/>
</dbReference>
<dbReference type="GO" id="GO:0009927">
    <property type="term" value="F:histidine phosphotransfer kinase activity"/>
    <property type="evidence" value="ECO:0007669"/>
    <property type="project" value="TreeGrafter"/>
</dbReference>
<feature type="domain" description="Histidine kinase" evidence="6">
    <location>
        <begin position="1"/>
        <end position="62"/>
    </location>
</feature>
<dbReference type="CDD" id="cd17580">
    <property type="entry name" value="REC_2_DhkD-like"/>
    <property type="match status" value="1"/>
</dbReference>
<dbReference type="PROSITE" id="PS50109">
    <property type="entry name" value="HIS_KIN"/>
    <property type="match status" value="1"/>
</dbReference>
<dbReference type="eggNOG" id="COG0745">
    <property type="taxonomic scope" value="Bacteria"/>
</dbReference>
<keyword evidence="4" id="KW-0418">Kinase</keyword>
<dbReference type="AlphaFoldDB" id="F4QHD1"/>
<accession>F4QHD1</accession>
<dbReference type="eggNOG" id="COG2205">
    <property type="taxonomic scope" value="Bacteria"/>
</dbReference>
<evidence type="ECO:0000259" key="6">
    <source>
        <dbReference type="PROSITE" id="PS50109"/>
    </source>
</evidence>
<dbReference type="EMBL" id="GL883077">
    <property type="protein sequence ID" value="EGF92668.1"/>
    <property type="molecule type" value="Genomic_DNA"/>
</dbReference>
<feature type="modified residue" description="4-aspartylphosphate" evidence="5">
    <location>
        <position position="131"/>
    </location>
</feature>
<organism evidence="8 9">
    <name type="scientific">Asticcacaulis biprosthecium C19</name>
    <dbReference type="NCBI Taxonomy" id="715226"/>
    <lineage>
        <taxon>Bacteria</taxon>
        <taxon>Pseudomonadati</taxon>
        <taxon>Pseudomonadota</taxon>
        <taxon>Alphaproteobacteria</taxon>
        <taxon>Caulobacterales</taxon>
        <taxon>Caulobacteraceae</taxon>
        <taxon>Asticcacaulis</taxon>
    </lineage>
</organism>